<dbReference type="Pfam" id="PF01381">
    <property type="entry name" value="HTH_3"/>
    <property type="match status" value="1"/>
</dbReference>
<feature type="domain" description="HTH cro/C1-type" evidence="3">
    <location>
        <begin position="9"/>
        <end position="64"/>
    </location>
</feature>
<dbReference type="SMART" id="SM00530">
    <property type="entry name" value="HTH_XRE"/>
    <property type="match status" value="1"/>
</dbReference>
<keyword evidence="5" id="KW-1185">Reference proteome</keyword>
<dbReference type="InterPro" id="IPR001387">
    <property type="entry name" value="Cro/C1-type_HTH"/>
</dbReference>
<dbReference type="Gene3D" id="1.10.260.40">
    <property type="entry name" value="lambda repressor-like DNA-binding domains"/>
    <property type="match status" value="1"/>
</dbReference>
<dbReference type="GO" id="GO:0003677">
    <property type="term" value="F:DNA binding"/>
    <property type="evidence" value="ECO:0007669"/>
    <property type="project" value="InterPro"/>
</dbReference>
<organism evidence="4 5">
    <name type="scientific">Sanghuangporus baumii</name>
    <name type="common">Phellinus baumii</name>
    <dbReference type="NCBI Taxonomy" id="108892"/>
    <lineage>
        <taxon>Eukaryota</taxon>
        <taxon>Fungi</taxon>
        <taxon>Dikarya</taxon>
        <taxon>Basidiomycota</taxon>
        <taxon>Agaricomycotina</taxon>
        <taxon>Agaricomycetes</taxon>
        <taxon>Hymenochaetales</taxon>
        <taxon>Hymenochaetaceae</taxon>
        <taxon>Sanghuangporus</taxon>
    </lineage>
</organism>
<evidence type="ECO:0000259" key="3">
    <source>
        <dbReference type="SMART" id="SM00530"/>
    </source>
</evidence>
<gene>
    <name evidence="4" type="ORF">A7U60_g4030</name>
</gene>
<dbReference type="SUPFAM" id="SSF47413">
    <property type="entry name" value="lambda repressor-like DNA-binding domains"/>
    <property type="match status" value="1"/>
</dbReference>
<name>A0A9Q5HZJ4_SANBA</name>
<evidence type="ECO:0000256" key="1">
    <source>
        <dbReference type="ARBA" id="ARBA00009802"/>
    </source>
</evidence>
<dbReference type="InterPro" id="IPR010982">
    <property type="entry name" value="Lambda_DNA-bd_dom_sf"/>
</dbReference>
<comment type="caution">
    <text evidence="4">The sequence shown here is derived from an EMBL/GenBank/DDBJ whole genome shotgun (WGS) entry which is preliminary data.</text>
</comment>
<comment type="function">
    <text evidence="2">Transcriptional coactivator that stimulates GCN4-dependent transcriptional activity by bridging the DNA-binding region of GCN4 and TBP (SPT15), thereby recruiting TBP to GCN4-bound promoters. Involved in induction of the ribosome quality control (RQC) pathway; a pathway that degrades nascent peptide chains during problematic translation. Required to prevent stalled ribosomes from frameshifting.</text>
</comment>
<evidence type="ECO:0000313" key="4">
    <source>
        <dbReference type="EMBL" id="OCB88806.1"/>
    </source>
</evidence>
<dbReference type="EMBL" id="LNZH02000170">
    <property type="protein sequence ID" value="OCB88806.1"/>
    <property type="molecule type" value="Genomic_DNA"/>
</dbReference>
<sequence length="86" mass="9064">MAPNPTCSALAAAKDKKGLSYAQIASALGEPEQHVIDVCTGKKRPTDAEFDALALVLDIKEVGPRYEFAKSTELTCVVMVVVASSP</sequence>
<protein>
    <recommendedName>
        <fullName evidence="3">HTH cro/C1-type domain-containing protein</fullName>
    </recommendedName>
</protein>
<dbReference type="OrthoDB" id="3226546at2759"/>
<accession>A0A9Q5HZJ4</accession>
<proteinExistence type="inferred from homology"/>
<dbReference type="Proteomes" id="UP000757232">
    <property type="component" value="Unassembled WGS sequence"/>
</dbReference>
<reference evidence="4" key="1">
    <citation type="submission" date="2016-06" db="EMBL/GenBank/DDBJ databases">
        <title>Draft Genome sequence of the fungus Inonotus baumii.</title>
        <authorList>
            <person name="Zhu H."/>
            <person name="Lin W."/>
        </authorList>
    </citation>
    <scope>NUCLEOTIDE SEQUENCE</scope>
    <source>
        <strain evidence="4">821</strain>
    </source>
</reference>
<evidence type="ECO:0000256" key="2">
    <source>
        <dbReference type="ARBA" id="ARBA00035107"/>
    </source>
</evidence>
<dbReference type="AlphaFoldDB" id="A0A9Q5HZJ4"/>
<comment type="similarity">
    <text evidence="1">Belongs to the MBF1 family.</text>
</comment>
<evidence type="ECO:0000313" key="5">
    <source>
        <dbReference type="Proteomes" id="UP000757232"/>
    </source>
</evidence>